<reference evidence="2 3" key="1">
    <citation type="submission" date="2019-09" db="EMBL/GenBank/DDBJ databases">
        <title>Vancomyinc resistant enterococci isolated from farm animals in Switzerland.</title>
        <authorList>
            <person name="Stevens M.J.A."/>
            <person name="Stephan R."/>
            <person name="Morach M."/>
            <person name="Nuesch-Inderbinen M."/>
        </authorList>
    </citation>
    <scope>NUCLEOTIDE SEQUENCE [LARGE SCALE GENOMIC DNA]</scope>
    <source>
        <strain evidence="2 3">GH27</strain>
    </source>
</reference>
<evidence type="ECO:0000256" key="1">
    <source>
        <dbReference type="SAM" id="MobiDB-lite"/>
    </source>
</evidence>
<organism evidence="2 3">
    <name type="scientific">Enterococcus durans</name>
    <dbReference type="NCBI Taxonomy" id="53345"/>
    <lineage>
        <taxon>Bacteria</taxon>
        <taxon>Bacillati</taxon>
        <taxon>Bacillota</taxon>
        <taxon>Bacilli</taxon>
        <taxon>Lactobacillales</taxon>
        <taxon>Enterococcaceae</taxon>
        <taxon>Enterococcus</taxon>
    </lineage>
</organism>
<sequence>MRKQRSETKDEKPLLGKNYQVSEKRQKNIEKESLKEKYQYQKASSRKTISREQRKAEEETRLFFTELFQKHEGFEKIEQYHARMIGLACSKSEKQSFVNEEFKSYLSYWATLFKNGSLTKDSLNPMNTPKILFHLLSVSLEKSATFLTSKYGTIRSLYELSANTKSSFLVYPAFFTSKNTNRGKSGGVVIRKFDDINYEIIVIDKHNTYFKDIRNKELEKFLSQGPNVVLTRYLVPTVRTHLIADLLTSTRESNNKFSTYDGLDKISVQKEFRKYEEVDTVDKGDIKNFECAVNYAVCSGIFNEELAKEPQMLSLPENIEIIHQLVIDHLTGIEKNSPKFTSKQKNNLAAAIKNIKTSDLSYEKSFSIHEKKQIEEKKLSAFQKSMDTIKKHRKLPAKSGGIDNPAFYEKAHSSDSPTI</sequence>
<accession>A0A5N0YNZ0</accession>
<evidence type="ECO:0000313" key="2">
    <source>
        <dbReference type="EMBL" id="KAA9203998.1"/>
    </source>
</evidence>
<feature type="region of interest" description="Disordered" evidence="1">
    <location>
        <begin position="390"/>
        <end position="419"/>
    </location>
</feature>
<dbReference type="EMBL" id="VYUT01000021">
    <property type="protein sequence ID" value="KAA9203998.1"/>
    <property type="molecule type" value="Genomic_DNA"/>
</dbReference>
<feature type="compositionally biased region" description="Basic and acidic residues" evidence="1">
    <location>
        <begin position="1"/>
        <end position="14"/>
    </location>
</feature>
<comment type="caution">
    <text evidence="2">The sequence shown here is derived from an EMBL/GenBank/DDBJ whole genome shotgun (WGS) entry which is preliminary data.</text>
</comment>
<feature type="region of interest" description="Disordered" evidence="1">
    <location>
        <begin position="1"/>
        <end position="26"/>
    </location>
</feature>
<dbReference type="RefSeq" id="WP_151026588.1">
    <property type="nucleotide sequence ID" value="NZ_VYUK01000020.1"/>
</dbReference>
<dbReference type="Proteomes" id="UP000326078">
    <property type="component" value="Unassembled WGS sequence"/>
</dbReference>
<gene>
    <name evidence="2" type="ORF">F6X95_12215</name>
</gene>
<protein>
    <submittedName>
        <fullName evidence="2">Uncharacterized protein</fullName>
    </submittedName>
</protein>
<dbReference type="AlphaFoldDB" id="A0A5N0YNZ0"/>
<evidence type="ECO:0000313" key="3">
    <source>
        <dbReference type="Proteomes" id="UP000326078"/>
    </source>
</evidence>
<name>A0A5N0YNZ0_9ENTE</name>
<proteinExistence type="predicted"/>